<dbReference type="InterPro" id="IPR001608">
    <property type="entry name" value="Ala_racemase_N"/>
</dbReference>
<evidence type="ECO:0000256" key="5">
    <source>
        <dbReference type="ARBA" id="ARBA00022723"/>
    </source>
</evidence>
<dbReference type="FunFam" id="3.20.20.10:FF:000016">
    <property type="entry name" value="D-serine dehydratase"/>
    <property type="match status" value="1"/>
</dbReference>
<dbReference type="GO" id="GO:0046872">
    <property type="term" value="F:metal ion binding"/>
    <property type="evidence" value="ECO:0007669"/>
    <property type="project" value="UniProtKB-KW"/>
</dbReference>
<dbReference type="InterPro" id="IPR026956">
    <property type="entry name" value="D-ser_dehydrat-like_dom"/>
</dbReference>
<sequence length="464" mass="50875">METQFIYPSPSPSALKLHYIGKCLKDIQAPAAILDAAVIRRNCKLMLDTAEKLRVGFRAHVKTHKTTELTELQVGKTSKSVRLVASTVAEVEGLVPWLQDCVNAGKDVSILYGLPLSPSAIPRLATVARVLGPDTVGAFVDHPDHVKFLETIENSVWPGKIPVFVNIDTGYHREGVPAESKQLADIAYALAAAKKVMLKGLYTHMGNSYGVSSPEEALKFMSEELLGLQEGAVSFLKSAGAKFSQDSNAEKVVLSLGASPTTTAIQNLLESNSEGAQQYRDSIDKIGQSFEVEFHAGVYPVMDMQQLATRARPQHSANEPEKSLLSFKDLGFRILTEVASVYTDRGEKPEALIAAGGIVFGREPCKSYPGWGVVTSWPKESGQIYDPEADKTGWIVGRIAQEHGILTWEGPRDSFRELQVGEKLLVWPNHACIAGVGFGWYLVVDSDKPDAERVEDVWVRWRGW</sequence>
<dbReference type="InterPro" id="IPR051466">
    <property type="entry name" value="D-amino_acid_metab_enzyme"/>
</dbReference>
<keyword evidence="5" id="KW-0479">Metal-binding</keyword>
<keyword evidence="8" id="KW-0456">Lyase</keyword>
<evidence type="ECO:0000256" key="8">
    <source>
        <dbReference type="ARBA" id="ARBA00023239"/>
    </source>
</evidence>
<evidence type="ECO:0000256" key="9">
    <source>
        <dbReference type="ARBA" id="ARBA00051198"/>
    </source>
</evidence>
<comment type="caution">
    <text evidence="15">The sequence shown here is derived from an EMBL/GenBank/DDBJ whole genome shotgun (WGS) entry which is preliminary data.</text>
</comment>
<proteinExistence type="inferred from homology"/>
<dbReference type="Gene3D" id="3.20.20.10">
    <property type="entry name" value="Alanine racemase"/>
    <property type="match status" value="1"/>
</dbReference>
<protein>
    <recommendedName>
        <fullName evidence="12">D-serine dehydratase</fullName>
        <ecNumber evidence="11">4.3.1.18</ecNumber>
    </recommendedName>
    <alternativeName>
        <fullName evidence="13">D-serine deaminase</fullName>
    </alternativeName>
</protein>
<dbReference type="Pfam" id="PF14031">
    <property type="entry name" value="D-ser_dehydrat"/>
    <property type="match status" value="1"/>
</dbReference>
<dbReference type="PANTHER" id="PTHR28004:SF2">
    <property type="entry name" value="D-SERINE DEHYDRATASE"/>
    <property type="match status" value="1"/>
</dbReference>
<dbReference type="SMART" id="SM01119">
    <property type="entry name" value="D-ser_dehydrat"/>
    <property type="match status" value="1"/>
</dbReference>
<evidence type="ECO:0000256" key="2">
    <source>
        <dbReference type="ARBA" id="ARBA00001947"/>
    </source>
</evidence>
<dbReference type="Proteomes" id="UP000070133">
    <property type="component" value="Unassembled WGS sequence"/>
</dbReference>
<evidence type="ECO:0000259" key="14">
    <source>
        <dbReference type="SMART" id="SM01119"/>
    </source>
</evidence>
<dbReference type="InterPro" id="IPR042208">
    <property type="entry name" value="D-ser_dehydrat-like_sf"/>
</dbReference>
<dbReference type="PANTHER" id="PTHR28004">
    <property type="entry name" value="ZGC:162816-RELATED"/>
    <property type="match status" value="1"/>
</dbReference>
<evidence type="ECO:0000313" key="15">
    <source>
        <dbReference type="EMBL" id="KXS99414.1"/>
    </source>
</evidence>
<evidence type="ECO:0000313" key="16">
    <source>
        <dbReference type="Proteomes" id="UP000070133"/>
    </source>
</evidence>
<comment type="cofactor">
    <cofactor evidence="2">
        <name>Zn(2+)</name>
        <dbReference type="ChEBI" id="CHEBI:29105"/>
    </cofactor>
</comment>
<dbReference type="Pfam" id="PF01168">
    <property type="entry name" value="Ala_racemase_N"/>
    <property type="match status" value="1"/>
</dbReference>
<dbReference type="SUPFAM" id="SSF51419">
    <property type="entry name" value="PLP-binding barrel"/>
    <property type="match status" value="1"/>
</dbReference>
<dbReference type="OrthoDB" id="20198at2759"/>
<dbReference type="Gene3D" id="2.40.37.20">
    <property type="entry name" value="D-serine dehydratase-like domain"/>
    <property type="match status" value="1"/>
</dbReference>
<dbReference type="EMBL" id="LFZN01000092">
    <property type="protein sequence ID" value="KXS99414.1"/>
    <property type="molecule type" value="Genomic_DNA"/>
</dbReference>
<keyword evidence="4" id="KW-0216">Detoxification</keyword>
<gene>
    <name evidence="15" type="ORF">AC578_8132</name>
</gene>
<comment type="similarity">
    <text evidence="3">Belongs to the DSD1 family.</text>
</comment>
<dbReference type="InterPro" id="IPR029066">
    <property type="entry name" value="PLP-binding_barrel"/>
</dbReference>
<comment type="cofactor">
    <cofactor evidence="1">
        <name>pyridoxal 5'-phosphate</name>
        <dbReference type="ChEBI" id="CHEBI:597326"/>
    </cofactor>
</comment>
<dbReference type="STRING" id="321146.A0A139HAE3"/>
<evidence type="ECO:0000256" key="12">
    <source>
        <dbReference type="ARBA" id="ARBA00069616"/>
    </source>
</evidence>
<dbReference type="EC" id="4.3.1.18" evidence="11"/>
<dbReference type="AlphaFoldDB" id="A0A139HAE3"/>
<comment type="catalytic activity">
    <reaction evidence="9">
        <text>D-serine = pyruvate + NH4(+)</text>
        <dbReference type="Rhea" id="RHEA:13977"/>
        <dbReference type="ChEBI" id="CHEBI:15361"/>
        <dbReference type="ChEBI" id="CHEBI:28938"/>
        <dbReference type="ChEBI" id="CHEBI:35247"/>
        <dbReference type="EC" id="4.3.1.18"/>
    </reaction>
    <physiologicalReaction direction="left-to-right" evidence="9">
        <dbReference type="Rhea" id="RHEA:13978"/>
    </physiologicalReaction>
</comment>
<name>A0A139HAE3_9PEZI</name>
<dbReference type="GO" id="GO:0036088">
    <property type="term" value="P:D-serine catabolic process"/>
    <property type="evidence" value="ECO:0007669"/>
    <property type="project" value="TreeGrafter"/>
</dbReference>
<evidence type="ECO:0000256" key="6">
    <source>
        <dbReference type="ARBA" id="ARBA00022833"/>
    </source>
</evidence>
<evidence type="ECO:0000256" key="10">
    <source>
        <dbReference type="ARBA" id="ARBA00055764"/>
    </source>
</evidence>
<keyword evidence="6" id="KW-0862">Zinc</keyword>
<dbReference type="GO" id="GO:0009636">
    <property type="term" value="P:response to toxic substance"/>
    <property type="evidence" value="ECO:0007669"/>
    <property type="project" value="UniProtKB-KW"/>
</dbReference>
<evidence type="ECO:0000256" key="13">
    <source>
        <dbReference type="ARBA" id="ARBA00075219"/>
    </source>
</evidence>
<evidence type="ECO:0000256" key="11">
    <source>
        <dbReference type="ARBA" id="ARBA00066349"/>
    </source>
</evidence>
<evidence type="ECO:0000256" key="3">
    <source>
        <dbReference type="ARBA" id="ARBA00005323"/>
    </source>
</evidence>
<organism evidence="15 16">
    <name type="scientific">Pseudocercospora eumusae</name>
    <dbReference type="NCBI Taxonomy" id="321146"/>
    <lineage>
        <taxon>Eukaryota</taxon>
        <taxon>Fungi</taxon>
        <taxon>Dikarya</taxon>
        <taxon>Ascomycota</taxon>
        <taxon>Pezizomycotina</taxon>
        <taxon>Dothideomycetes</taxon>
        <taxon>Dothideomycetidae</taxon>
        <taxon>Mycosphaerellales</taxon>
        <taxon>Mycosphaerellaceae</taxon>
        <taxon>Pseudocercospora</taxon>
    </lineage>
</organism>
<evidence type="ECO:0000256" key="4">
    <source>
        <dbReference type="ARBA" id="ARBA00022575"/>
    </source>
</evidence>
<keyword evidence="16" id="KW-1185">Reference proteome</keyword>
<evidence type="ECO:0000256" key="1">
    <source>
        <dbReference type="ARBA" id="ARBA00001933"/>
    </source>
</evidence>
<accession>A0A139HAE3</accession>
<feature type="domain" description="D-serine dehydratase-like" evidence="14">
    <location>
        <begin position="331"/>
        <end position="445"/>
    </location>
</feature>
<evidence type="ECO:0000256" key="7">
    <source>
        <dbReference type="ARBA" id="ARBA00022898"/>
    </source>
</evidence>
<comment type="function">
    <text evidence="10">Catalyzes the conversion of D-serine to pyruvate and ammonia. May play a role in D-serine detoxification.</text>
</comment>
<keyword evidence="7" id="KW-0663">Pyridoxal phosphate</keyword>
<reference evidence="15 16" key="1">
    <citation type="submission" date="2015-07" db="EMBL/GenBank/DDBJ databases">
        <title>Comparative genomics of the Sigatoka disease complex on banana suggests a link between parallel evolutionary changes in Pseudocercospora fijiensis and Pseudocercospora eumusae and increased virulence on the banana host.</title>
        <authorList>
            <person name="Chang T.-C."/>
            <person name="Salvucci A."/>
            <person name="Crous P.W."/>
            <person name="Stergiopoulos I."/>
        </authorList>
    </citation>
    <scope>NUCLEOTIDE SEQUENCE [LARGE SCALE GENOMIC DNA]</scope>
    <source>
        <strain evidence="15 16">CBS 114824</strain>
    </source>
</reference>
<dbReference type="GO" id="GO:0008721">
    <property type="term" value="F:D-serine ammonia-lyase activity"/>
    <property type="evidence" value="ECO:0007669"/>
    <property type="project" value="UniProtKB-EC"/>
</dbReference>